<keyword evidence="2" id="KW-1185">Reference proteome</keyword>
<evidence type="ECO:0008006" key="3">
    <source>
        <dbReference type="Google" id="ProtNLM"/>
    </source>
</evidence>
<dbReference type="PATRIC" id="fig|1125702.3.peg.45"/>
<dbReference type="InterPro" id="IPR021505">
    <property type="entry name" value="Phage_B3_Orf6"/>
</dbReference>
<evidence type="ECO:0000313" key="2">
    <source>
        <dbReference type="Proteomes" id="UP000014605"/>
    </source>
</evidence>
<reference evidence="1 2" key="1">
    <citation type="submission" date="2013-04" db="EMBL/GenBank/DDBJ databases">
        <title>The Genome Sequence of Treponema vincentii F0403.</title>
        <authorList>
            <consortium name="The Broad Institute Genomics Platform"/>
            <person name="Earl A."/>
            <person name="Ward D."/>
            <person name="Feldgarden M."/>
            <person name="Gevers D."/>
            <person name="Leonetti C."/>
            <person name="Izard J."/>
            <person name="Walker B."/>
            <person name="Young S."/>
            <person name="Zeng Q."/>
            <person name="Gargeya S."/>
            <person name="Fitzgerald M."/>
            <person name="Haas B."/>
            <person name="Abouelleil A."/>
            <person name="Allen A.W."/>
            <person name="Alvarado L."/>
            <person name="Arachchi H.M."/>
            <person name="Berlin A.M."/>
            <person name="Chapman S.B."/>
            <person name="Gainer-Dewar J."/>
            <person name="Goldberg J."/>
            <person name="Griggs A."/>
            <person name="Gujja S."/>
            <person name="Hansen M."/>
            <person name="Howarth C."/>
            <person name="Imamovic A."/>
            <person name="Ireland A."/>
            <person name="Larimer J."/>
            <person name="McCowan C."/>
            <person name="Murphy C."/>
            <person name="Pearson M."/>
            <person name="Poon T.W."/>
            <person name="Priest M."/>
            <person name="Roberts A."/>
            <person name="Saif S."/>
            <person name="Shea T."/>
            <person name="Sisk P."/>
            <person name="Sykes S."/>
            <person name="Wortman J."/>
            <person name="Nusbaum C."/>
            <person name="Birren B."/>
        </authorList>
    </citation>
    <scope>NUCLEOTIDE SEQUENCE [LARGE SCALE GENOMIC DNA]</scope>
    <source>
        <strain evidence="1 2">F0403</strain>
    </source>
</reference>
<proteinExistence type="predicted"/>
<comment type="caution">
    <text evidence="1">The sequence shown here is derived from an EMBL/GenBank/DDBJ whole genome shotgun (WGS) entry which is preliminary data.</text>
</comment>
<accession>S3LE71</accession>
<sequence length="199" mass="22572">MDKQFMTDSQGREVPVSMVKDIDILRDQTVKAIMTKTFAMRDALVSFKQGIWSDIQEFLSLSSEQHGISWGGKKGNITLTTYNGQYMLKIAVNDNLQFNEKLQIAKQLIDECIKEWATGARPELRALIDNAFAVDKQGNISTARVLGLRRLDISDPKWLKAMQAITDSVQVVSSKTYMRFYERQKDGSYKQIPLDVAAL</sequence>
<name>S3LE71_9SPIR</name>
<dbReference type="Pfam" id="PF11363">
    <property type="entry name" value="DUF3164"/>
    <property type="match status" value="1"/>
</dbReference>
<dbReference type="HOGENOM" id="CLU_086570_1_0_12"/>
<organism evidence="1 2">
    <name type="scientific">Treponema vincentii F0403</name>
    <dbReference type="NCBI Taxonomy" id="1125702"/>
    <lineage>
        <taxon>Bacteria</taxon>
        <taxon>Pseudomonadati</taxon>
        <taxon>Spirochaetota</taxon>
        <taxon>Spirochaetia</taxon>
        <taxon>Spirochaetales</taxon>
        <taxon>Treponemataceae</taxon>
        <taxon>Treponema</taxon>
    </lineage>
</organism>
<evidence type="ECO:0000313" key="1">
    <source>
        <dbReference type="EMBL" id="EPF47786.1"/>
    </source>
</evidence>
<dbReference type="RefSeq" id="WP_016517693.1">
    <property type="nucleotide sequence ID" value="NZ_KE332512.1"/>
</dbReference>
<protein>
    <recommendedName>
        <fullName evidence="3">Sulfate transporter</fullName>
    </recommendedName>
</protein>
<dbReference type="Proteomes" id="UP000014605">
    <property type="component" value="Unassembled WGS sequence"/>
</dbReference>
<dbReference type="EMBL" id="ATFC01000001">
    <property type="protein sequence ID" value="EPF47786.1"/>
    <property type="molecule type" value="Genomic_DNA"/>
</dbReference>
<gene>
    <name evidence="1" type="ORF">HMPREF1222_00045</name>
</gene>
<dbReference type="AlphaFoldDB" id="S3LE71"/>
<dbReference type="GeneID" id="301460266"/>